<dbReference type="Proteomes" id="UP000229166">
    <property type="component" value="Unassembled WGS sequence"/>
</dbReference>
<accession>A0A2M7UTR8</accession>
<dbReference type="AlphaFoldDB" id="A0A2M7UTR8"/>
<keyword evidence="1" id="KW-0812">Transmembrane</keyword>
<keyword evidence="1" id="KW-1133">Transmembrane helix</keyword>
<proteinExistence type="predicted"/>
<keyword evidence="1" id="KW-0472">Membrane</keyword>
<name>A0A2M7UTR8_9BACT</name>
<reference evidence="3" key="1">
    <citation type="submission" date="2017-09" db="EMBL/GenBank/DDBJ databases">
        <title>Depth-based differentiation of microbial function through sediment-hosted aquifers and enrichment of novel symbionts in the deep terrestrial subsurface.</title>
        <authorList>
            <person name="Probst A.J."/>
            <person name="Ladd B."/>
            <person name="Jarett J.K."/>
            <person name="Geller-Mcgrath D.E."/>
            <person name="Sieber C.M.K."/>
            <person name="Emerson J.B."/>
            <person name="Anantharaman K."/>
            <person name="Thomas B.C."/>
            <person name="Malmstrom R."/>
            <person name="Stieglmeier M."/>
            <person name="Klingl A."/>
            <person name="Woyke T."/>
            <person name="Ryan C.M."/>
            <person name="Banfield J.F."/>
        </authorList>
    </citation>
    <scope>NUCLEOTIDE SEQUENCE [LARGE SCALE GENOMIC DNA]</scope>
</reference>
<protein>
    <submittedName>
        <fullName evidence="2">Uncharacterized protein</fullName>
    </submittedName>
</protein>
<evidence type="ECO:0000313" key="3">
    <source>
        <dbReference type="Proteomes" id="UP000229166"/>
    </source>
</evidence>
<feature type="transmembrane region" description="Helical" evidence="1">
    <location>
        <begin position="6"/>
        <end position="28"/>
    </location>
</feature>
<gene>
    <name evidence="2" type="ORF">COX92_02600</name>
</gene>
<evidence type="ECO:0000313" key="2">
    <source>
        <dbReference type="EMBL" id="PIZ86786.1"/>
    </source>
</evidence>
<evidence type="ECO:0000256" key="1">
    <source>
        <dbReference type="SAM" id="Phobius"/>
    </source>
</evidence>
<comment type="caution">
    <text evidence="2">The sequence shown here is derived from an EMBL/GenBank/DDBJ whole genome shotgun (WGS) entry which is preliminary data.</text>
</comment>
<organism evidence="2 3">
    <name type="scientific">Candidatus Nealsonbacteria bacterium CG_4_10_14_0_2_um_filter_40_15</name>
    <dbReference type="NCBI Taxonomy" id="1974682"/>
    <lineage>
        <taxon>Bacteria</taxon>
        <taxon>Candidatus Nealsoniibacteriota</taxon>
    </lineage>
</organism>
<sequence length="139" mass="15995">MKIETILLILLPIITAIVSSYLTYYFTIKSKKSEAILKFKEEKYSNLLILLQGFVGKTTSGETKRKFFEEQYKSWLYCSDGVVKAINEMVQLVIDLRGKEPEPEKGKKAVGNIVLEMRKDLLGKTKLTSENFRYTDVID</sequence>
<dbReference type="EMBL" id="PFOZ01000052">
    <property type="protein sequence ID" value="PIZ86786.1"/>
    <property type="molecule type" value="Genomic_DNA"/>
</dbReference>